<reference evidence="1" key="1">
    <citation type="submission" date="2020-08" db="EMBL/GenBank/DDBJ databases">
        <title>Multicomponent nature underlies the extraordinary mechanical properties of spider dragline silk.</title>
        <authorList>
            <person name="Kono N."/>
            <person name="Nakamura H."/>
            <person name="Mori M."/>
            <person name="Yoshida Y."/>
            <person name="Ohtoshi R."/>
            <person name="Malay A.D."/>
            <person name="Moran D.A.P."/>
            <person name="Tomita M."/>
            <person name="Numata K."/>
            <person name="Arakawa K."/>
        </authorList>
    </citation>
    <scope>NUCLEOTIDE SEQUENCE</scope>
</reference>
<gene>
    <name evidence="1" type="ORF">TNCV_1803661</name>
</gene>
<accession>A0A8X6SL15</accession>
<name>A0A8X6SL15_TRICX</name>
<proteinExistence type="predicted"/>
<keyword evidence="2" id="KW-1185">Reference proteome</keyword>
<organism evidence="1 2">
    <name type="scientific">Trichonephila clavipes</name>
    <name type="common">Golden silk orbweaver</name>
    <name type="synonym">Nephila clavipes</name>
    <dbReference type="NCBI Taxonomy" id="2585209"/>
    <lineage>
        <taxon>Eukaryota</taxon>
        <taxon>Metazoa</taxon>
        <taxon>Ecdysozoa</taxon>
        <taxon>Arthropoda</taxon>
        <taxon>Chelicerata</taxon>
        <taxon>Arachnida</taxon>
        <taxon>Araneae</taxon>
        <taxon>Araneomorphae</taxon>
        <taxon>Entelegynae</taxon>
        <taxon>Araneoidea</taxon>
        <taxon>Nephilidae</taxon>
        <taxon>Trichonephila</taxon>
    </lineage>
</organism>
<sequence>MNAFVVNDLKVNKNTVVDWYMFCREVCMTRKTTRGSLATDHGQVTRSTPELAPSPNFQTTPFGRRLRIDIFNVHQLCGARLKLMTQVRYLDRRATKAT</sequence>
<dbReference type="AlphaFoldDB" id="A0A8X6SL15"/>
<evidence type="ECO:0000313" key="1">
    <source>
        <dbReference type="EMBL" id="GFY13495.1"/>
    </source>
</evidence>
<comment type="caution">
    <text evidence="1">The sequence shown here is derived from an EMBL/GenBank/DDBJ whole genome shotgun (WGS) entry which is preliminary data.</text>
</comment>
<protein>
    <submittedName>
        <fullName evidence="1">Uncharacterized protein</fullName>
    </submittedName>
</protein>
<dbReference type="Proteomes" id="UP000887159">
    <property type="component" value="Unassembled WGS sequence"/>
</dbReference>
<evidence type="ECO:0000313" key="2">
    <source>
        <dbReference type="Proteomes" id="UP000887159"/>
    </source>
</evidence>
<dbReference type="EMBL" id="BMAU01021322">
    <property type="protein sequence ID" value="GFY13495.1"/>
    <property type="molecule type" value="Genomic_DNA"/>
</dbReference>